<feature type="binding site" evidence="4">
    <location>
        <begin position="84"/>
        <end position="91"/>
    </location>
    <ligand>
        <name>ATP</name>
        <dbReference type="ChEBI" id="CHEBI:30616"/>
    </ligand>
</feature>
<dbReference type="Proteomes" id="UP000037460">
    <property type="component" value="Unassembled WGS sequence"/>
</dbReference>
<dbReference type="PROSITE" id="PS50067">
    <property type="entry name" value="KINESIN_MOTOR_2"/>
    <property type="match status" value="2"/>
</dbReference>
<keyword evidence="1" id="KW-0493">Microtubule</keyword>
<evidence type="ECO:0000259" key="5">
    <source>
        <dbReference type="PROSITE" id="PS50067"/>
    </source>
</evidence>
<dbReference type="GO" id="GO:0007018">
    <property type="term" value="P:microtubule-based movement"/>
    <property type="evidence" value="ECO:0007669"/>
    <property type="project" value="InterPro"/>
</dbReference>
<sequence length="356" mass="39430">MAQEAVGVYARLRPDLDSSAPRDDSIIVKKRFDQQRTVQVRNLEFSLDWVWDADAAQEEVYEILGRERVARVMHGYNLCIIAYGQTGSGKTYTMFGPEEVIRDWSGSDVTLHGLAPRAIADIFASLRSAPKASQFVVMASYVEVYNDQCNDLLGGRKGLVLRETAQRRVVVEGLVREVVTSETEGAAHVPYRDSKLTRLLQESLGGNTASAVVVTLRTESANLDETIGTLRFAVRAKAVSVVVRPHSFLGRLDASHLESELAFAREEASAARLLIDRLRKEVHARDGQGLDHPSHIQQVVSALGGGPMAQRIAELEAENTTLRNRNRTLRVTTVWQRLMLATRAEQVSVVIATDCH</sequence>
<dbReference type="Pfam" id="PF00225">
    <property type="entry name" value="Kinesin"/>
    <property type="match status" value="1"/>
</dbReference>
<proteinExistence type="inferred from homology"/>
<accession>A0A0M0JB01</accession>
<dbReference type="AlphaFoldDB" id="A0A0M0JB01"/>
<dbReference type="InterPro" id="IPR027640">
    <property type="entry name" value="Kinesin-like_fam"/>
</dbReference>
<gene>
    <name evidence="6" type="ORF">Ctob_000865</name>
</gene>
<keyword evidence="2" id="KW-0175">Coiled coil</keyword>
<comment type="similarity">
    <text evidence="4">Belongs to the TRAFAC class myosin-kinesin ATPase superfamily. Kinesin family.</text>
</comment>
<dbReference type="EMBL" id="JWZX01003158">
    <property type="protein sequence ID" value="KOO23774.1"/>
    <property type="molecule type" value="Genomic_DNA"/>
</dbReference>
<dbReference type="OrthoDB" id="3176171at2759"/>
<protein>
    <submittedName>
        <fullName evidence="6">Kinesin-like protein at 3a</fullName>
    </submittedName>
</protein>
<evidence type="ECO:0000313" key="7">
    <source>
        <dbReference type="Proteomes" id="UP000037460"/>
    </source>
</evidence>
<dbReference type="InterPro" id="IPR001752">
    <property type="entry name" value="Kinesin_motor_dom"/>
</dbReference>
<evidence type="ECO:0000256" key="1">
    <source>
        <dbReference type="ARBA" id="ARBA00022701"/>
    </source>
</evidence>
<keyword evidence="4" id="KW-0067">ATP-binding</keyword>
<evidence type="ECO:0000256" key="4">
    <source>
        <dbReference type="PROSITE-ProRule" id="PRU00283"/>
    </source>
</evidence>
<dbReference type="PANTHER" id="PTHR47968:SF36">
    <property type="entry name" value="KINESIN HEAVY CHAIN ISOFORM X1"/>
    <property type="match status" value="1"/>
</dbReference>
<keyword evidence="4" id="KW-0547">Nucleotide-binding</keyword>
<dbReference type="InterPro" id="IPR027417">
    <property type="entry name" value="P-loop_NTPase"/>
</dbReference>
<evidence type="ECO:0000256" key="2">
    <source>
        <dbReference type="ARBA" id="ARBA00023054"/>
    </source>
</evidence>
<comment type="caution">
    <text evidence="4">Lacks conserved residue(s) required for the propagation of feature annotation.</text>
</comment>
<feature type="domain" description="Kinesin motor" evidence="5">
    <location>
        <begin position="188"/>
        <end position="239"/>
    </location>
</feature>
<organism evidence="6 7">
    <name type="scientific">Chrysochromulina tobinii</name>
    <dbReference type="NCBI Taxonomy" id="1460289"/>
    <lineage>
        <taxon>Eukaryota</taxon>
        <taxon>Haptista</taxon>
        <taxon>Haptophyta</taxon>
        <taxon>Prymnesiophyceae</taxon>
        <taxon>Prymnesiales</taxon>
        <taxon>Chrysochromulinaceae</taxon>
        <taxon>Chrysochromulina</taxon>
    </lineage>
</organism>
<dbReference type="SMART" id="SM00129">
    <property type="entry name" value="KISc"/>
    <property type="match status" value="1"/>
</dbReference>
<dbReference type="InterPro" id="IPR036961">
    <property type="entry name" value="Kinesin_motor_dom_sf"/>
</dbReference>
<dbReference type="PANTHER" id="PTHR47968">
    <property type="entry name" value="CENTROMERE PROTEIN E"/>
    <property type="match status" value="1"/>
</dbReference>
<comment type="caution">
    <text evidence="6">The sequence shown here is derived from an EMBL/GenBank/DDBJ whole genome shotgun (WGS) entry which is preliminary data.</text>
</comment>
<dbReference type="GO" id="GO:0005524">
    <property type="term" value="F:ATP binding"/>
    <property type="evidence" value="ECO:0007669"/>
    <property type="project" value="UniProtKB-UniRule"/>
</dbReference>
<dbReference type="SUPFAM" id="SSF52540">
    <property type="entry name" value="P-loop containing nucleoside triphosphate hydrolases"/>
    <property type="match status" value="1"/>
</dbReference>
<dbReference type="GO" id="GO:0003777">
    <property type="term" value="F:microtubule motor activity"/>
    <property type="evidence" value="ECO:0007669"/>
    <property type="project" value="InterPro"/>
</dbReference>
<dbReference type="PRINTS" id="PR00380">
    <property type="entry name" value="KINESINHEAVY"/>
</dbReference>
<feature type="domain" description="Kinesin motor" evidence="5">
    <location>
        <begin position="5"/>
        <end position="184"/>
    </location>
</feature>
<evidence type="ECO:0000256" key="3">
    <source>
        <dbReference type="ARBA" id="ARBA00023175"/>
    </source>
</evidence>
<keyword evidence="7" id="KW-1185">Reference proteome</keyword>
<dbReference type="GO" id="GO:0008017">
    <property type="term" value="F:microtubule binding"/>
    <property type="evidence" value="ECO:0007669"/>
    <property type="project" value="InterPro"/>
</dbReference>
<evidence type="ECO:0000313" key="6">
    <source>
        <dbReference type="EMBL" id="KOO23774.1"/>
    </source>
</evidence>
<reference evidence="7" key="1">
    <citation type="journal article" date="2015" name="PLoS Genet.">
        <title>Genome Sequence and Transcriptome Analyses of Chrysochromulina tobin: Metabolic Tools for Enhanced Algal Fitness in the Prominent Order Prymnesiales (Haptophyceae).</title>
        <authorList>
            <person name="Hovde B.T."/>
            <person name="Deodato C.R."/>
            <person name="Hunsperger H.M."/>
            <person name="Ryken S.A."/>
            <person name="Yost W."/>
            <person name="Jha R.K."/>
            <person name="Patterson J."/>
            <person name="Monnat R.J. Jr."/>
            <person name="Barlow S.B."/>
            <person name="Starkenburg S.R."/>
            <person name="Cattolico R.A."/>
        </authorList>
    </citation>
    <scope>NUCLEOTIDE SEQUENCE</scope>
    <source>
        <strain evidence="7">CCMP291</strain>
    </source>
</reference>
<name>A0A0M0JB01_9EUKA</name>
<dbReference type="Gene3D" id="3.40.850.10">
    <property type="entry name" value="Kinesin motor domain"/>
    <property type="match status" value="2"/>
</dbReference>
<keyword evidence="3 4" id="KW-0505">Motor protein</keyword>